<dbReference type="PROSITE" id="PS50157">
    <property type="entry name" value="ZINC_FINGER_C2H2_2"/>
    <property type="match status" value="3"/>
</dbReference>
<dbReference type="SMART" id="SM00355">
    <property type="entry name" value="ZnF_C2H2"/>
    <property type="match status" value="3"/>
</dbReference>
<dbReference type="GO" id="GO:0008270">
    <property type="term" value="F:zinc ion binding"/>
    <property type="evidence" value="ECO:0007669"/>
    <property type="project" value="UniProtKB-KW"/>
</dbReference>
<feature type="domain" description="C2H2-type" evidence="9">
    <location>
        <begin position="42"/>
        <end position="69"/>
    </location>
</feature>
<sequence length="216" mass="25075">MDQDDAKSLNLPVQKASEEQTRIERKRKMSRENTTHTSEKRFKCKISKKDFAAPSNLRTHMRTRTGKKPIECKICGKIFTTTSSLREHMRIHNGEKPFSCSECNMSFTQSSTLREHMSIHNGEKPFACSECNMSFTQCTFSGLILHQISDHIALSLRISLNKVNKFIPIIQKQTKQKTFGTRSIVILLIDLNKKCCSRMLEHFDFLSKFIFKFLFQ</sequence>
<dbReference type="WBParaSite" id="EN70_10456">
    <property type="protein sequence ID" value="EN70_10456"/>
    <property type="gene ID" value="EN70_10456"/>
</dbReference>
<evidence type="ECO:0000256" key="4">
    <source>
        <dbReference type="ARBA" id="ARBA00022771"/>
    </source>
</evidence>
<evidence type="ECO:0000313" key="11">
    <source>
        <dbReference type="WBParaSite" id="EN70_10456"/>
    </source>
</evidence>
<organism evidence="10 11">
    <name type="scientific">Loa loa</name>
    <name type="common">Eye worm</name>
    <name type="synonym">Filaria loa</name>
    <dbReference type="NCBI Taxonomy" id="7209"/>
    <lineage>
        <taxon>Eukaryota</taxon>
        <taxon>Metazoa</taxon>
        <taxon>Ecdysozoa</taxon>
        <taxon>Nematoda</taxon>
        <taxon>Chromadorea</taxon>
        <taxon>Rhabditida</taxon>
        <taxon>Spirurina</taxon>
        <taxon>Spiruromorpha</taxon>
        <taxon>Filarioidea</taxon>
        <taxon>Onchocercidae</taxon>
        <taxon>Loa</taxon>
    </lineage>
</organism>
<dbReference type="PROSITE" id="PS00028">
    <property type="entry name" value="ZINC_FINGER_C2H2_1"/>
    <property type="match status" value="2"/>
</dbReference>
<dbReference type="GO" id="GO:0000981">
    <property type="term" value="F:DNA-binding transcription factor activity, RNA polymerase II-specific"/>
    <property type="evidence" value="ECO:0007669"/>
    <property type="project" value="TreeGrafter"/>
</dbReference>
<dbReference type="AlphaFoldDB" id="A0A1I7V6M6"/>
<feature type="domain" description="C2H2-type" evidence="9">
    <location>
        <begin position="98"/>
        <end position="125"/>
    </location>
</feature>
<evidence type="ECO:0000256" key="1">
    <source>
        <dbReference type="ARBA" id="ARBA00004123"/>
    </source>
</evidence>
<dbReference type="FunFam" id="3.30.160.60:FF:001498">
    <property type="entry name" value="Zinc finger protein 404"/>
    <property type="match status" value="1"/>
</dbReference>
<reference evidence="10" key="1">
    <citation type="submission" date="2012-04" db="EMBL/GenBank/DDBJ databases">
        <title>The Genome Sequence of Loa loa.</title>
        <authorList>
            <consortium name="The Broad Institute Genome Sequencing Platform"/>
            <consortium name="Broad Institute Genome Sequencing Center for Infectious Disease"/>
            <person name="Nutman T.B."/>
            <person name="Fink D.L."/>
            <person name="Russ C."/>
            <person name="Young S."/>
            <person name="Zeng Q."/>
            <person name="Gargeya S."/>
            <person name="Alvarado L."/>
            <person name="Berlin A."/>
            <person name="Chapman S.B."/>
            <person name="Chen Z."/>
            <person name="Freedman E."/>
            <person name="Gellesch M."/>
            <person name="Goldberg J."/>
            <person name="Griggs A."/>
            <person name="Gujja S."/>
            <person name="Heilman E.R."/>
            <person name="Heiman D."/>
            <person name="Howarth C."/>
            <person name="Mehta T."/>
            <person name="Neiman D."/>
            <person name="Pearson M."/>
            <person name="Roberts A."/>
            <person name="Saif S."/>
            <person name="Shea T."/>
            <person name="Shenoy N."/>
            <person name="Sisk P."/>
            <person name="Stolte C."/>
            <person name="Sykes S."/>
            <person name="White J."/>
            <person name="Yandava C."/>
            <person name="Haas B."/>
            <person name="Henn M.R."/>
            <person name="Nusbaum C."/>
            <person name="Birren B."/>
        </authorList>
    </citation>
    <scope>NUCLEOTIDE SEQUENCE [LARGE SCALE GENOMIC DNA]</scope>
</reference>
<evidence type="ECO:0000256" key="7">
    <source>
        <dbReference type="PROSITE-ProRule" id="PRU00042"/>
    </source>
</evidence>
<dbReference type="InterPro" id="IPR013087">
    <property type="entry name" value="Znf_C2H2_type"/>
</dbReference>
<dbReference type="GO" id="GO:0000122">
    <property type="term" value="P:negative regulation of transcription by RNA polymerase II"/>
    <property type="evidence" value="ECO:0007669"/>
    <property type="project" value="UniProtKB-ARBA"/>
</dbReference>
<dbReference type="PANTHER" id="PTHR23235">
    <property type="entry name" value="KRUEPPEL-LIKE TRANSCRIPTION FACTOR"/>
    <property type="match status" value="1"/>
</dbReference>
<dbReference type="PANTHER" id="PTHR23235:SF178">
    <property type="entry name" value="C2H2-TYPE DOMAIN-CONTAINING PROTEIN-RELATED"/>
    <property type="match status" value="1"/>
</dbReference>
<dbReference type="Gene3D" id="3.30.160.60">
    <property type="entry name" value="Classic Zinc Finger"/>
    <property type="match status" value="4"/>
</dbReference>
<dbReference type="FunFam" id="3.30.160.60:FF:000446">
    <property type="entry name" value="Zinc finger protein"/>
    <property type="match status" value="1"/>
</dbReference>
<feature type="compositionally biased region" description="Basic and acidic residues" evidence="8">
    <location>
        <begin position="30"/>
        <end position="39"/>
    </location>
</feature>
<keyword evidence="3" id="KW-0677">Repeat</keyword>
<evidence type="ECO:0000256" key="2">
    <source>
        <dbReference type="ARBA" id="ARBA00022723"/>
    </source>
</evidence>
<protein>
    <submittedName>
        <fullName evidence="11">Zinc finger protein</fullName>
    </submittedName>
</protein>
<dbReference type="GO" id="GO:0000978">
    <property type="term" value="F:RNA polymerase II cis-regulatory region sequence-specific DNA binding"/>
    <property type="evidence" value="ECO:0007669"/>
    <property type="project" value="TreeGrafter"/>
</dbReference>
<reference evidence="11" key="2">
    <citation type="submission" date="2016-11" db="UniProtKB">
        <authorList>
            <consortium name="WormBaseParasite"/>
        </authorList>
    </citation>
    <scope>IDENTIFICATION</scope>
</reference>
<feature type="region of interest" description="Disordered" evidence="8">
    <location>
        <begin position="1"/>
        <end position="39"/>
    </location>
</feature>
<keyword evidence="4 7" id="KW-0863">Zinc-finger</keyword>
<feature type="domain" description="C2H2-type" evidence="9">
    <location>
        <begin position="70"/>
        <end position="97"/>
    </location>
</feature>
<dbReference type="Pfam" id="PF00096">
    <property type="entry name" value="zf-C2H2"/>
    <property type="match status" value="2"/>
</dbReference>
<dbReference type="InterPro" id="IPR036236">
    <property type="entry name" value="Znf_C2H2_sf"/>
</dbReference>
<keyword evidence="10" id="KW-1185">Reference proteome</keyword>
<keyword evidence="2" id="KW-0479">Metal-binding</keyword>
<proteinExistence type="predicted"/>
<keyword evidence="5" id="KW-0862">Zinc</keyword>
<comment type="subcellular location">
    <subcellularLocation>
        <location evidence="1">Nucleus</location>
    </subcellularLocation>
</comment>
<name>A0A1I7V6M6_LOALO</name>
<dbReference type="Proteomes" id="UP000095285">
    <property type="component" value="Unassembled WGS sequence"/>
</dbReference>
<evidence type="ECO:0000256" key="8">
    <source>
        <dbReference type="SAM" id="MobiDB-lite"/>
    </source>
</evidence>
<dbReference type="SUPFAM" id="SSF57667">
    <property type="entry name" value="beta-beta-alpha zinc fingers"/>
    <property type="match status" value="2"/>
</dbReference>
<accession>A0A1I7V6M6</accession>
<dbReference type="FunFam" id="3.30.160.60:FF:000417">
    <property type="entry name" value="Zinc finger protein"/>
    <property type="match status" value="1"/>
</dbReference>
<evidence type="ECO:0000256" key="6">
    <source>
        <dbReference type="ARBA" id="ARBA00023242"/>
    </source>
</evidence>
<evidence type="ECO:0000259" key="9">
    <source>
        <dbReference type="PROSITE" id="PS50157"/>
    </source>
</evidence>
<keyword evidence="6" id="KW-0539">Nucleus</keyword>
<dbReference type="GO" id="GO:0005634">
    <property type="term" value="C:nucleus"/>
    <property type="evidence" value="ECO:0007669"/>
    <property type="project" value="UniProtKB-SubCell"/>
</dbReference>
<evidence type="ECO:0000256" key="3">
    <source>
        <dbReference type="ARBA" id="ARBA00022737"/>
    </source>
</evidence>
<evidence type="ECO:0000256" key="5">
    <source>
        <dbReference type="ARBA" id="ARBA00022833"/>
    </source>
</evidence>
<evidence type="ECO:0000313" key="10">
    <source>
        <dbReference type="Proteomes" id="UP000095285"/>
    </source>
</evidence>